<proteinExistence type="predicted"/>
<dbReference type="PANTHER" id="PTHR46791:SF5">
    <property type="entry name" value="CLR5 DOMAIN-CONTAINING PROTEIN-RELATED"/>
    <property type="match status" value="1"/>
</dbReference>
<dbReference type="Proteomes" id="UP001218218">
    <property type="component" value="Unassembled WGS sequence"/>
</dbReference>
<protein>
    <submittedName>
        <fullName evidence="1">Uncharacterized protein</fullName>
    </submittedName>
</protein>
<feature type="non-terminal residue" evidence="1">
    <location>
        <position position="105"/>
    </location>
</feature>
<dbReference type="EMBL" id="JARIHO010000112">
    <property type="protein sequence ID" value="KAJ7302742.1"/>
    <property type="molecule type" value="Genomic_DNA"/>
</dbReference>
<evidence type="ECO:0000313" key="2">
    <source>
        <dbReference type="Proteomes" id="UP001218218"/>
    </source>
</evidence>
<name>A0AAD7E8A4_9AGAR</name>
<evidence type="ECO:0000313" key="1">
    <source>
        <dbReference type="EMBL" id="KAJ7302742.1"/>
    </source>
</evidence>
<keyword evidence="2" id="KW-1185">Reference proteome</keyword>
<accession>A0AAD7E8A4</accession>
<dbReference type="PANTHER" id="PTHR46791">
    <property type="entry name" value="EXPRESSED PROTEIN"/>
    <property type="match status" value="1"/>
</dbReference>
<dbReference type="AlphaFoldDB" id="A0AAD7E8A4"/>
<reference evidence="1" key="1">
    <citation type="submission" date="2023-03" db="EMBL/GenBank/DDBJ databases">
        <title>Massive genome expansion in bonnet fungi (Mycena s.s.) driven by repeated elements and novel gene families across ecological guilds.</title>
        <authorList>
            <consortium name="Lawrence Berkeley National Laboratory"/>
            <person name="Harder C.B."/>
            <person name="Miyauchi S."/>
            <person name="Viragh M."/>
            <person name="Kuo A."/>
            <person name="Thoen E."/>
            <person name="Andreopoulos B."/>
            <person name="Lu D."/>
            <person name="Skrede I."/>
            <person name="Drula E."/>
            <person name="Henrissat B."/>
            <person name="Morin E."/>
            <person name="Kohler A."/>
            <person name="Barry K."/>
            <person name="LaButti K."/>
            <person name="Morin E."/>
            <person name="Salamov A."/>
            <person name="Lipzen A."/>
            <person name="Mereny Z."/>
            <person name="Hegedus B."/>
            <person name="Baldrian P."/>
            <person name="Stursova M."/>
            <person name="Weitz H."/>
            <person name="Taylor A."/>
            <person name="Grigoriev I.V."/>
            <person name="Nagy L.G."/>
            <person name="Martin F."/>
            <person name="Kauserud H."/>
        </authorList>
    </citation>
    <scope>NUCLEOTIDE SEQUENCE</scope>
    <source>
        <strain evidence="1">CBHHK002</strain>
    </source>
</reference>
<organism evidence="1 2">
    <name type="scientific">Mycena albidolilacea</name>
    <dbReference type="NCBI Taxonomy" id="1033008"/>
    <lineage>
        <taxon>Eukaryota</taxon>
        <taxon>Fungi</taxon>
        <taxon>Dikarya</taxon>
        <taxon>Basidiomycota</taxon>
        <taxon>Agaricomycotina</taxon>
        <taxon>Agaricomycetes</taxon>
        <taxon>Agaricomycetidae</taxon>
        <taxon>Agaricales</taxon>
        <taxon>Marasmiineae</taxon>
        <taxon>Mycenaceae</taxon>
        <taxon>Mycena</taxon>
    </lineage>
</organism>
<comment type="caution">
    <text evidence="1">The sequence shown here is derived from an EMBL/GenBank/DDBJ whole genome shotgun (WGS) entry which is preliminary data.</text>
</comment>
<gene>
    <name evidence="1" type="ORF">DFH08DRAFT_904824</name>
</gene>
<sequence>MGVIRQTLYNHMDNAGRSTARREWTEISDLALDERVAEISLLHPFSGSAIISGHLEARSIHVPRKRVQDSLRRVDEIGVLVRWSGIIKRRIYKVRGANALWHNDG</sequence>